<keyword evidence="10" id="KW-0472">Membrane</keyword>
<dbReference type="EC" id="2.7.13.3" evidence="2"/>
<name>D5UK24_CELFN</name>
<keyword evidence="8" id="KW-0902">Two-component regulatory system</keyword>
<evidence type="ECO:0000256" key="7">
    <source>
        <dbReference type="ARBA" id="ARBA00022840"/>
    </source>
</evidence>
<dbReference type="PANTHER" id="PTHR24421:SF10">
    <property type="entry name" value="NITRATE_NITRITE SENSOR PROTEIN NARQ"/>
    <property type="match status" value="1"/>
</dbReference>
<dbReference type="HOGENOM" id="CLU_000445_20_1_11"/>
<dbReference type="eggNOG" id="COG4585">
    <property type="taxonomic scope" value="Bacteria"/>
</dbReference>
<organism evidence="14 15">
    <name type="scientific">Cellulomonas flavigena (strain ATCC 482 / DSM 20109 / BCRC 11376 / JCM 18109 / NBRC 3775 / NCIMB 8073 / NRS 134)</name>
    <dbReference type="NCBI Taxonomy" id="446466"/>
    <lineage>
        <taxon>Bacteria</taxon>
        <taxon>Bacillati</taxon>
        <taxon>Actinomycetota</taxon>
        <taxon>Actinomycetes</taxon>
        <taxon>Micrococcales</taxon>
        <taxon>Cellulomonadaceae</taxon>
        <taxon>Cellulomonas</taxon>
    </lineage>
</organism>
<dbReference type="GO" id="GO:0046983">
    <property type="term" value="F:protein dimerization activity"/>
    <property type="evidence" value="ECO:0007669"/>
    <property type="project" value="InterPro"/>
</dbReference>
<dbReference type="Gene3D" id="3.30.565.10">
    <property type="entry name" value="Histidine kinase-like ATPase, C-terminal domain"/>
    <property type="match status" value="1"/>
</dbReference>
<dbReference type="GO" id="GO:0016020">
    <property type="term" value="C:membrane"/>
    <property type="evidence" value="ECO:0007669"/>
    <property type="project" value="InterPro"/>
</dbReference>
<keyword evidence="5" id="KW-0547">Nucleotide-binding</keyword>
<dbReference type="KEGG" id="cfl:Cfla_0856"/>
<keyword evidence="4" id="KW-0808">Transferase</keyword>
<evidence type="ECO:0000256" key="6">
    <source>
        <dbReference type="ARBA" id="ARBA00022777"/>
    </source>
</evidence>
<evidence type="ECO:0000313" key="14">
    <source>
        <dbReference type="EMBL" id="ADG73766.1"/>
    </source>
</evidence>
<evidence type="ECO:0000256" key="4">
    <source>
        <dbReference type="ARBA" id="ARBA00022679"/>
    </source>
</evidence>
<accession>D5UK24</accession>
<dbReference type="Proteomes" id="UP000000849">
    <property type="component" value="Chromosome"/>
</dbReference>
<feature type="domain" description="DUF7134" evidence="13">
    <location>
        <begin position="69"/>
        <end position="218"/>
    </location>
</feature>
<feature type="domain" description="Signal transduction histidine kinase subgroup 3 dimerisation and phosphoacceptor" evidence="12">
    <location>
        <begin position="270"/>
        <end position="335"/>
    </location>
</feature>
<dbReference type="InterPro" id="IPR055558">
    <property type="entry name" value="DUF7134"/>
</dbReference>
<feature type="region of interest" description="Disordered" evidence="9">
    <location>
        <begin position="428"/>
        <end position="447"/>
    </location>
</feature>
<dbReference type="RefSeq" id="WP_013116100.1">
    <property type="nucleotide sequence ID" value="NC_014151.1"/>
</dbReference>
<dbReference type="EMBL" id="CP001964">
    <property type="protein sequence ID" value="ADG73766.1"/>
    <property type="molecule type" value="Genomic_DNA"/>
</dbReference>
<dbReference type="InterPro" id="IPR036890">
    <property type="entry name" value="HATPase_C_sf"/>
</dbReference>
<comment type="catalytic activity">
    <reaction evidence="1">
        <text>ATP + protein L-histidine = ADP + protein N-phospho-L-histidine.</text>
        <dbReference type="EC" id="2.7.13.3"/>
    </reaction>
</comment>
<evidence type="ECO:0000259" key="13">
    <source>
        <dbReference type="Pfam" id="PF23539"/>
    </source>
</evidence>
<keyword evidence="6 14" id="KW-0418">Kinase</keyword>
<dbReference type="GO" id="GO:0005524">
    <property type="term" value="F:ATP binding"/>
    <property type="evidence" value="ECO:0007669"/>
    <property type="project" value="UniProtKB-KW"/>
</dbReference>
<protein>
    <recommendedName>
        <fullName evidence="2">histidine kinase</fullName>
        <ecNumber evidence="2">2.7.13.3</ecNumber>
    </recommendedName>
</protein>
<feature type="transmembrane region" description="Helical" evidence="10">
    <location>
        <begin position="169"/>
        <end position="190"/>
    </location>
</feature>
<keyword evidence="10" id="KW-0812">Transmembrane</keyword>
<evidence type="ECO:0000259" key="11">
    <source>
        <dbReference type="Pfam" id="PF02518"/>
    </source>
</evidence>
<proteinExistence type="predicted"/>
<feature type="transmembrane region" description="Helical" evidence="10">
    <location>
        <begin position="68"/>
        <end position="86"/>
    </location>
</feature>
<keyword evidence="3" id="KW-0597">Phosphoprotein</keyword>
<feature type="transmembrane region" description="Helical" evidence="10">
    <location>
        <begin position="210"/>
        <end position="235"/>
    </location>
</feature>
<keyword evidence="7" id="KW-0067">ATP-binding</keyword>
<evidence type="ECO:0000256" key="5">
    <source>
        <dbReference type="ARBA" id="ARBA00022741"/>
    </source>
</evidence>
<dbReference type="Pfam" id="PF02518">
    <property type="entry name" value="HATPase_c"/>
    <property type="match status" value="1"/>
</dbReference>
<gene>
    <name evidence="14" type="ordered locus">Cfla_0856</name>
</gene>
<dbReference type="SUPFAM" id="SSF55874">
    <property type="entry name" value="ATPase domain of HSP90 chaperone/DNA topoisomerase II/histidine kinase"/>
    <property type="match status" value="1"/>
</dbReference>
<reference evidence="14 15" key="1">
    <citation type="journal article" date="2010" name="Stand. Genomic Sci.">
        <title>Complete genome sequence of Cellulomonas flavigena type strain (134).</title>
        <authorList>
            <person name="Abt B."/>
            <person name="Foster B."/>
            <person name="Lapidus A."/>
            <person name="Clum A."/>
            <person name="Sun H."/>
            <person name="Pukall R."/>
            <person name="Lucas S."/>
            <person name="Glavina Del Rio T."/>
            <person name="Nolan M."/>
            <person name="Tice H."/>
            <person name="Cheng J.F."/>
            <person name="Pitluck S."/>
            <person name="Liolios K."/>
            <person name="Ivanova N."/>
            <person name="Mavromatis K."/>
            <person name="Ovchinnikova G."/>
            <person name="Pati A."/>
            <person name="Goodwin L."/>
            <person name="Chen A."/>
            <person name="Palaniappan K."/>
            <person name="Land M."/>
            <person name="Hauser L."/>
            <person name="Chang Y.J."/>
            <person name="Jeffries C.D."/>
            <person name="Rohde M."/>
            <person name="Goker M."/>
            <person name="Woyke T."/>
            <person name="Bristow J."/>
            <person name="Eisen J.A."/>
            <person name="Markowitz V."/>
            <person name="Hugenholtz P."/>
            <person name="Kyrpides N.C."/>
            <person name="Klenk H.P."/>
        </authorList>
    </citation>
    <scope>NUCLEOTIDE SEQUENCE [LARGE SCALE GENOMIC DNA]</scope>
    <source>
        <strain evidence="15">ATCC 482 / DSM 20109 / BCRC 11376 / JCM 18109 / NBRC 3775 / NCIMB 8073 / NRS 134</strain>
    </source>
</reference>
<sequence length="500" mass="53025">MRGLLRGVAARVVPDEQAPTGPAAERAADGGPVGRDVAVVGPVPVVVAADPDEPGWVRPGPSSDVLRWDVLLAVALCLGGLLSMALSRLTGMLYEEPAEGWVSALMIAAVTLPLAVRRRWPSAALLVVAAAFVGSQLLYVPETLISNIALFCAMYTVGAWETDRRRGTVARAVVVAGMIVWLLVAMFRAATDPELAAEIAEEFPEQVGAISPLVAAWLVQLLTNVLYFAGAWFFGAHAWRSARERARTAWRTHLLVLERRRAEEQAVALERLRLARELHDAVAHHVSLIGVQAAAARTVLGSDTERAAQALGHVEDAAREAVSELHGILGMLRDGSDAARGAAAVPEEPVTALDVGRLPELVAQARTAGLEVSYREVGEPRRLPPLASLHLYRIAQEALTNTRKHAGPGVRADVRLRWLPGAVELEVSDDGGAGRRPGPVPSGGMGLVGMRERVAAEGGTFEAARRRAGGFVVRARLPLPGDDASDDDAAAAARGTEDET</sequence>
<feature type="transmembrane region" description="Helical" evidence="10">
    <location>
        <begin position="98"/>
        <end position="116"/>
    </location>
</feature>
<evidence type="ECO:0000259" key="12">
    <source>
        <dbReference type="Pfam" id="PF07730"/>
    </source>
</evidence>
<evidence type="ECO:0000256" key="8">
    <source>
        <dbReference type="ARBA" id="ARBA00023012"/>
    </source>
</evidence>
<evidence type="ECO:0000256" key="2">
    <source>
        <dbReference type="ARBA" id="ARBA00012438"/>
    </source>
</evidence>
<keyword evidence="10" id="KW-1133">Transmembrane helix</keyword>
<dbReference type="GO" id="GO:0000155">
    <property type="term" value="F:phosphorelay sensor kinase activity"/>
    <property type="evidence" value="ECO:0007669"/>
    <property type="project" value="InterPro"/>
</dbReference>
<evidence type="ECO:0000256" key="10">
    <source>
        <dbReference type="SAM" id="Phobius"/>
    </source>
</evidence>
<dbReference type="Pfam" id="PF07730">
    <property type="entry name" value="HisKA_3"/>
    <property type="match status" value="1"/>
</dbReference>
<feature type="transmembrane region" description="Helical" evidence="10">
    <location>
        <begin position="123"/>
        <end position="139"/>
    </location>
</feature>
<feature type="region of interest" description="Disordered" evidence="9">
    <location>
        <begin position="477"/>
        <end position="500"/>
    </location>
</feature>
<evidence type="ECO:0000256" key="3">
    <source>
        <dbReference type="ARBA" id="ARBA00022553"/>
    </source>
</evidence>
<dbReference type="PANTHER" id="PTHR24421">
    <property type="entry name" value="NITRATE/NITRITE SENSOR PROTEIN NARX-RELATED"/>
    <property type="match status" value="1"/>
</dbReference>
<evidence type="ECO:0000313" key="15">
    <source>
        <dbReference type="Proteomes" id="UP000000849"/>
    </source>
</evidence>
<dbReference type="STRING" id="446466.Cfla_0856"/>
<feature type="transmembrane region" description="Helical" evidence="10">
    <location>
        <begin position="145"/>
        <end position="162"/>
    </location>
</feature>
<dbReference type="AlphaFoldDB" id="D5UK24"/>
<dbReference type="Pfam" id="PF23539">
    <property type="entry name" value="DUF7134"/>
    <property type="match status" value="1"/>
</dbReference>
<dbReference type="Gene3D" id="1.20.5.1930">
    <property type="match status" value="1"/>
</dbReference>
<dbReference type="InterPro" id="IPR003594">
    <property type="entry name" value="HATPase_dom"/>
</dbReference>
<evidence type="ECO:0000256" key="1">
    <source>
        <dbReference type="ARBA" id="ARBA00000085"/>
    </source>
</evidence>
<keyword evidence="15" id="KW-1185">Reference proteome</keyword>
<evidence type="ECO:0000256" key="9">
    <source>
        <dbReference type="SAM" id="MobiDB-lite"/>
    </source>
</evidence>
<dbReference type="InterPro" id="IPR050482">
    <property type="entry name" value="Sensor_HK_TwoCompSys"/>
</dbReference>
<dbReference type="CDD" id="cd16917">
    <property type="entry name" value="HATPase_UhpB-NarQ-NarX-like"/>
    <property type="match status" value="1"/>
</dbReference>
<feature type="domain" description="Histidine kinase/HSP90-like ATPase" evidence="11">
    <location>
        <begin position="389"/>
        <end position="480"/>
    </location>
</feature>
<dbReference type="InterPro" id="IPR011712">
    <property type="entry name" value="Sig_transdc_His_kin_sub3_dim/P"/>
</dbReference>